<keyword evidence="2" id="KW-0328">Glycosyltransferase</keyword>
<dbReference type="InterPro" id="IPR029489">
    <property type="entry name" value="OGT/SEC/SPY_C"/>
</dbReference>
<dbReference type="EMBL" id="CP032152">
    <property type="protein sequence ID" value="QLL29658.1"/>
    <property type="molecule type" value="Genomic_DNA"/>
</dbReference>
<feature type="domain" description="O-GlcNAc transferase C-terminal" evidence="6">
    <location>
        <begin position="170"/>
        <end position="346"/>
    </location>
</feature>
<comment type="pathway">
    <text evidence="1">Protein modification; protein glycosylation.</text>
</comment>
<gene>
    <name evidence="7" type="ORF">D3A95_01085</name>
</gene>
<evidence type="ECO:0000259" key="6">
    <source>
        <dbReference type="Pfam" id="PF13844"/>
    </source>
</evidence>
<dbReference type="PANTHER" id="PTHR44835">
    <property type="entry name" value="UDP-N-ACETYLGLUCOSAMINE--PEPTIDE N-ACETYLGLUCOSAMINYLTRANSFERASE SPINDLY-RELATED"/>
    <property type="match status" value="1"/>
</dbReference>
<dbReference type="RefSeq" id="WP_181495596.1">
    <property type="nucleotide sequence ID" value="NZ_CP032152.1"/>
</dbReference>
<dbReference type="InterPro" id="IPR051939">
    <property type="entry name" value="Glycosyltr_41/O-GlcNAc_trsf"/>
</dbReference>
<keyword evidence="4" id="KW-0677">Repeat</keyword>
<dbReference type="AlphaFoldDB" id="A0A7D6JJJ0"/>
<sequence length="379" mass="43621">MPPVKANEPLRIGLVSGHFREHTVWKLMLHGWLKHLDREEFQLYGYYVRDYRDRWTEVAETYCHQFIMGTKSPKEWFEQIRGDQLHLVIFPELGMDFELMKIAALRLAPIQCMSWGHPDTSGLPTIDYFLSSELMEPADGETHYLEKLVRLKNLGIAFSPLPPDPRSPVTREEFGLKGDAVIYGCLQSVFKYLPQFDYIYPEIAAAVGNCQFVFITHFMTKNSQQRFEQRLDRAFAAKNLDYREYCFFSHPLSFYGFTSMLHCLDVFLDTLEWSGGNSTLEALYYAQVPMVTTPGRFMRGRHTAAILTLLEIPELIAPDPAAYVQKAIELGQNADYRQFIREKIQSNLPKVLEDEAGVRSLGDFIRAVVQEFAASGCLL</sequence>
<dbReference type="Gene3D" id="3.40.50.11380">
    <property type="match status" value="1"/>
</dbReference>
<keyword evidence="8" id="KW-1185">Reference proteome</keyword>
<dbReference type="Gene3D" id="3.40.50.2000">
    <property type="entry name" value="Glycogen Phosphorylase B"/>
    <property type="match status" value="1"/>
</dbReference>
<protein>
    <recommendedName>
        <fullName evidence="6">O-GlcNAc transferase C-terminal domain-containing protein</fullName>
    </recommendedName>
</protein>
<name>A0A7D6JJJ0_9CYAN</name>
<dbReference type="KEGG" id="tsq:D3A95_01085"/>
<evidence type="ECO:0000256" key="1">
    <source>
        <dbReference type="ARBA" id="ARBA00004922"/>
    </source>
</evidence>
<evidence type="ECO:0000256" key="5">
    <source>
        <dbReference type="ARBA" id="ARBA00022803"/>
    </source>
</evidence>
<evidence type="ECO:0000313" key="8">
    <source>
        <dbReference type="Proteomes" id="UP000261812"/>
    </source>
</evidence>
<proteinExistence type="predicted"/>
<keyword evidence="3" id="KW-0808">Transferase</keyword>
<dbReference type="Pfam" id="PF13844">
    <property type="entry name" value="Glyco_transf_41"/>
    <property type="match status" value="2"/>
</dbReference>
<dbReference type="GO" id="GO:0016757">
    <property type="term" value="F:glycosyltransferase activity"/>
    <property type="evidence" value="ECO:0007669"/>
    <property type="project" value="UniProtKB-KW"/>
</dbReference>
<organism evidence="7 8">
    <name type="scientific">Thermosynechococcus sichuanensis E542</name>
    <dbReference type="NCBI Taxonomy" id="2016101"/>
    <lineage>
        <taxon>Bacteria</taxon>
        <taxon>Bacillati</taxon>
        <taxon>Cyanobacteriota</taxon>
        <taxon>Cyanophyceae</taxon>
        <taxon>Acaryochloridales</taxon>
        <taxon>Thermosynechococcaceae</taxon>
        <taxon>Thermosynechococcus</taxon>
        <taxon>Thermosynechococcus sichuanensis</taxon>
    </lineage>
</organism>
<dbReference type="PANTHER" id="PTHR44835:SF1">
    <property type="entry name" value="PROTEIN O-GLCNAC TRANSFERASE"/>
    <property type="match status" value="1"/>
</dbReference>
<reference evidence="8" key="1">
    <citation type="submission" date="2018-09" db="EMBL/GenBank/DDBJ databases">
        <title>Complete genome sequence of thermophilic cyanobacteria strain Thermosynechococcus elongatus PKUAC-SCTE542.</title>
        <authorList>
            <person name="Liang Y."/>
            <person name="Tang J."/>
            <person name="Daroch M."/>
        </authorList>
    </citation>
    <scope>NUCLEOTIDE SEQUENCE [LARGE SCALE GENOMIC DNA]</scope>
    <source>
        <strain evidence="8">E542</strain>
    </source>
</reference>
<evidence type="ECO:0000256" key="4">
    <source>
        <dbReference type="ARBA" id="ARBA00022737"/>
    </source>
</evidence>
<accession>A0A7D6JJJ0</accession>
<dbReference type="SUPFAM" id="SSF53756">
    <property type="entry name" value="UDP-Glycosyltransferase/glycogen phosphorylase"/>
    <property type="match status" value="1"/>
</dbReference>
<evidence type="ECO:0000256" key="2">
    <source>
        <dbReference type="ARBA" id="ARBA00022676"/>
    </source>
</evidence>
<dbReference type="Proteomes" id="UP000261812">
    <property type="component" value="Chromosome"/>
</dbReference>
<evidence type="ECO:0000256" key="3">
    <source>
        <dbReference type="ARBA" id="ARBA00022679"/>
    </source>
</evidence>
<evidence type="ECO:0000313" key="7">
    <source>
        <dbReference type="EMBL" id="QLL29658.1"/>
    </source>
</evidence>
<feature type="domain" description="O-GlcNAc transferase C-terminal" evidence="6">
    <location>
        <begin position="6"/>
        <end position="151"/>
    </location>
</feature>
<keyword evidence="5" id="KW-0802">TPR repeat</keyword>